<accession>A0A0E9UZV1</accession>
<dbReference type="EMBL" id="GBXM01037173">
    <property type="protein sequence ID" value="JAH71404.1"/>
    <property type="molecule type" value="Transcribed_RNA"/>
</dbReference>
<dbReference type="AlphaFoldDB" id="A0A0E9UZV1"/>
<reference evidence="1" key="2">
    <citation type="journal article" date="2015" name="Fish Shellfish Immunol.">
        <title>Early steps in the European eel (Anguilla anguilla)-Vibrio vulnificus interaction in the gills: Role of the RtxA13 toxin.</title>
        <authorList>
            <person name="Callol A."/>
            <person name="Pajuelo D."/>
            <person name="Ebbesson L."/>
            <person name="Teles M."/>
            <person name="MacKenzie S."/>
            <person name="Amaro C."/>
        </authorList>
    </citation>
    <scope>NUCLEOTIDE SEQUENCE</scope>
</reference>
<name>A0A0E9UZV1_ANGAN</name>
<organism evidence="1">
    <name type="scientific">Anguilla anguilla</name>
    <name type="common">European freshwater eel</name>
    <name type="synonym">Muraena anguilla</name>
    <dbReference type="NCBI Taxonomy" id="7936"/>
    <lineage>
        <taxon>Eukaryota</taxon>
        <taxon>Metazoa</taxon>
        <taxon>Chordata</taxon>
        <taxon>Craniata</taxon>
        <taxon>Vertebrata</taxon>
        <taxon>Euteleostomi</taxon>
        <taxon>Actinopterygii</taxon>
        <taxon>Neopterygii</taxon>
        <taxon>Teleostei</taxon>
        <taxon>Anguilliformes</taxon>
        <taxon>Anguillidae</taxon>
        <taxon>Anguilla</taxon>
    </lineage>
</organism>
<proteinExistence type="predicted"/>
<protein>
    <submittedName>
        <fullName evidence="1">Uncharacterized protein</fullName>
    </submittedName>
</protein>
<evidence type="ECO:0000313" key="1">
    <source>
        <dbReference type="EMBL" id="JAH71404.1"/>
    </source>
</evidence>
<sequence length="21" mass="2583">MVYERYMRYGCEGVICVLERI</sequence>
<reference evidence="1" key="1">
    <citation type="submission" date="2014-11" db="EMBL/GenBank/DDBJ databases">
        <authorList>
            <person name="Amaro Gonzalez C."/>
        </authorList>
    </citation>
    <scope>NUCLEOTIDE SEQUENCE</scope>
</reference>